<dbReference type="EC" id="2.7.13.3" evidence="2"/>
<dbReference type="SUPFAM" id="SSF52172">
    <property type="entry name" value="CheY-like"/>
    <property type="match status" value="1"/>
</dbReference>
<dbReference type="SUPFAM" id="SSF55874">
    <property type="entry name" value="ATPase domain of HSP90 chaperone/DNA topoisomerase II/histidine kinase"/>
    <property type="match status" value="1"/>
</dbReference>
<comment type="catalytic activity">
    <reaction evidence="1">
        <text>ATP + protein L-histidine = ADP + protein N-phospho-L-histidine.</text>
        <dbReference type="EC" id="2.7.13.3"/>
    </reaction>
</comment>
<dbReference type="Pfam" id="PF00072">
    <property type="entry name" value="Response_reg"/>
    <property type="match status" value="1"/>
</dbReference>
<dbReference type="AlphaFoldDB" id="A0A0F9MC81"/>
<dbReference type="InterPro" id="IPR035965">
    <property type="entry name" value="PAS-like_dom_sf"/>
</dbReference>
<gene>
    <name evidence="10" type="ORF">LCGC14_1402190</name>
</gene>
<dbReference type="Gene3D" id="3.40.50.2300">
    <property type="match status" value="1"/>
</dbReference>
<dbReference type="CDD" id="cd00130">
    <property type="entry name" value="PAS"/>
    <property type="match status" value="1"/>
</dbReference>
<dbReference type="InterPro" id="IPR003594">
    <property type="entry name" value="HATPase_dom"/>
</dbReference>
<dbReference type="PANTHER" id="PTHR43047:SF72">
    <property type="entry name" value="OSMOSENSING HISTIDINE PROTEIN KINASE SLN1"/>
    <property type="match status" value="1"/>
</dbReference>
<evidence type="ECO:0000259" key="8">
    <source>
        <dbReference type="PROSITE" id="PS50112"/>
    </source>
</evidence>
<dbReference type="SUPFAM" id="SSF55785">
    <property type="entry name" value="PYP-like sensor domain (PAS domain)"/>
    <property type="match status" value="1"/>
</dbReference>
<dbReference type="PRINTS" id="PR00344">
    <property type="entry name" value="BCTRLSENSOR"/>
</dbReference>
<dbReference type="InterPro" id="IPR001789">
    <property type="entry name" value="Sig_transdc_resp-reg_receiver"/>
</dbReference>
<reference evidence="10" key="1">
    <citation type="journal article" date="2015" name="Nature">
        <title>Complex archaea that bridge the gap between prokaryotes and eukaryotes.</title>
        <authorList>
            <person name="Spang A."/>
            <person name="Saw J.H."/>
            <person name="Jorgensen S.L."/>
            <person name="Zaremba-Niedzwiedzka K."/>
            <person name="Martijn J."/>
            <person name="Lind A.E."/>
            <person name="van Eijk R."/>
            <person name="Schleper C."/>
            <person name="Guy L."/>
            <person name="Ettema T.J."/>
        </authorList>
    </citation>
    <scope>NUCLEOTIDE SEQUENCE</scope>
</reference>
<evidence type="ECO:0000256" key="1">
    <source>
        <dbReference type="ARBA" id="ARBA00000085"/>
    </source>
</evidence>
<sequence length="770" mass="84614">MANRTLHRLQRLWVRRTLALALFAGLAVAGYLAFSVWDRVGALGSAHQDHAEWVYSQLETDFLKLERALDDARSGTAVELTNLRKRFDIFYSRTQVAARVQGVSELSAETERLRRVLDAQIAIIDSPDAQLFSRLSELQFALQTIERLPRQIGLASISFAAAASEAEREQIVQLIEMLLLLALIVISALIAMTIRLSRQALVLNRTSRAAEENHLRLATTLRASLDAVVVVSDGGEILDFNGSAETIFGITRNTALGKNFIDLLIPPKSGTQQSLNLETFREIGRGRVTGTSRHEFEMTNDEGHIFPVEISVSLTRSDDAPVFVTYIRDITDEREKEEEIIRARDDALVAYREKSRFFAMMSHEMRTPLNGVLSAIHLLNDGRLDGEQQRFIDAALTSGDILLGHIDDVLAIERSEADTSDLELQACNISALAIGILETMKPLAKMSGTRLHLKQSGVNDRLILTDPRAIQQILVNLVSNAIKFGPDDDITLNVSYQESSNEDAILQLQVSDNGPGISQSDIQRIFEDYVSLDSRYERHTGGTGLGLGIVRRLVLRLGGDVTCHSEPSQGTRFVVRLPVTTIVPEKAHTPALRDPNPRQLTPMKLLAVDDNEINRDLIKAMLQRLGHTVTLASGGQEAITVATNNRFDAILMDISMPGVNGLQATKAILAGGGPNAETPIMAVTAHALLKEREEFAAAGMRGFLQKPLNTKKLNNALEALVLATHDGAPHIDQPIAKDSKAPVPLLNENQVSELFEVLGHATLTDRIATL</sequence>
<feature type="domain" description="PAC" evidence="9">
    <location>
        <begin position="292"/>
        <end position="342"/>
    </location>
</feature>
<dbReference type="PANTHER" id="PTHR43047">
    <property type="entry name" value="TWO-COMPONENT HISTIDINE PROTEIN KINASE"/>
    <property type="match status" value="1"/>
</dbReference>
<dbReference type="InterPro" id="IPR011006">
    <property type="entry name" value="CheY-like_superfamily"/>
</dbReference>
<dbReference type="SMART" id="SM00448">
    <property type="entry name" value="REC"/>
    <property type="match status" value="1"/>
</dbReference>
<dbReference type="Gene3D" id="3.30.565.10">
    <property type="entry name" value="Histidine kinase-like ATPase, C-terminal domain"/>
    <property type="match status" value="1"/>
</dbReference>
<evidence type="ECO:0000313" key="10">
    <source>
        <dbReference type="EMBL" id="KKM74250.1"/>
    </source>
</evidence>
<dbReference type="Pfam" id="PF13426">
    <property type="entry name" value="PAS_9"/>
    <property type="match status" value="1"/>
</dbReference>
<organism evidence="10">
    <name type="scientific">marine sediment metagenome</name>
    <dbReference type="NCBI Taxonomy" id="412755"/>
    <lineage>
        <taxon>unclassified sequences</taxon>
        <taxon>metagenomes</taxon>
        <taxon>ecological metagenomes</taxon>
    </lineage>
</organism>
<evidence type="ECO:0000256" key="3">
    <source>
        <dbReference type="ARBA" id="ARBA00022553"/>
    </source>
</evidence>
<dbReference type="PROSITE" id="PS50113">
    <property type="entry name" value="PAC"/>
    <property type="match status" value="1"/>
</dbReference>
<dbReference type="InterPro" id="IPR000014">
    <property type="entry name" value="PAS"/>
</dbReference>
<feature type="domain" description="Histidine kinase" evidence="6">
    <location>
        <begin position="360"/>
        <end position="581"/>
    </location>
</feature>
<dbReference type="SUPFAM" id="SSF47384">
    <property type="entry name" value="Homodimeric domain of signal transducing histidine kinase"/>
    <property type="match status" value="1"/>
</dbReference>
<dbReference type="Gene3D" id="1.10.287.130">
    <property type="match status" value="1"/>
</dbReference>
<protein>
    <recommendedName>
        <fullName evidence="2">histidine kinase</fullName>
        <ecNumber evidence="2">2.7.13.3</ecNumber>
    </recommendedName>
</protein>
<keyword evidence="4" id="KW-0808">Transferase</keyword>
<dbReference type="InterPro" id="IPR005467">
    <property type="entry name" value="His_kinase_dom"/>
</dbReference>
<evidence type="ECO:0000259" key="9">
    <source>
        <dbReference type="PROSITE" id="PS50113"/>
    </source>
</evidence>
<feature type="domain" description="PAS" evidence="8">
    <location>
        <begin position="213"/>
        <end position="269"/>
    </location>
</feature>
<dbReference type="InterPro" id="IPR003661">
    <property type="entry name" value="HisK_dim/P_dom"/>
</dbReference>
<dbReference type="CDD" id="cd17546">
    <property type="entry name" value="REC_hyHK_CKI1_RcsC-like"/>
    <property type="match status" value="1"/>
</dbReference>
<dbReference type="GO" id="GO:0009927">
    <property type="term" value="F:histidine phosphotransfer kinase activity"/>
    <property type="evidence" value="ECO:0007669"/>
    <property type="project" value="TreeGrafter"/>
</dbReference>
<keyword evidence="5" id="KW-0418">Kinase</keyword>
<dbReference type="PROSITE" id="PS50109">
    <property type="entry name" value="HIS_KIN"/>
    <property type="match status" value="1"/>
</dbReference>
<evidence type="ECO:0000256" key="2">
    <source>
        <dbReference type="ARBA" id="ARBA00012438"/>
    </source>
</evidence>
<name>A0A0F9MC81_9ZZZZ</name>
<dbReference type="GO" id="GO:0005886">
    <property type="term" value="C:plasma membrane"/>
    <property type="evidence" value="ECO:0007669"/>
    <property type="project" value="TreeGrafter"/>
</dbReference>
<dbReference type="PROSITE" id="PS50112">
    <property type="entry name" value="PAS"/>
    <property type="match status" value="1"/>
</dbReference>
<dbReference type="Pfam" id="PF00512">
    <property type="entry name" value="HisKA"/>
    <property type="match status" value="1"/>
</dbReference>
<dbReference type="InterPro" id="IPR036097">
    <property type="entry name" value="HisK_dim/P_sf"/>
</dbReference>
<evidence type="ECO:0000259" key="6">
    <source>
        <dbReference type="PROSITE" id="PS50109"/>
    </source>
</evidence>
<dbReference type="InterPro" id="IPR004358">
    <property type="entry name" value="Sig_transdc_His_kin-like_C"/>
</dbReference>
<evidence type="ECO:0000256" key="5">
    <source>
        <dbReference type="ARBA" id="ARBA00022777"/>
    </source>
</evidence>
<dbReference type="PROSITE" id="PS50110">
    <property type="entry name" value="RESPONSE_REGULATORY"/>
    <property type="match status" value="1"/>
</dbReference>
<evidence type="ECO:0000256" key="4">
    <source>
        <dbReference type="ARBA" id="ARBA00022679"/>
    </source>
</evidence>
<dbReference type="InterPro" id="IPR036890">
    <property type="entry name" value="HATPase_C_sf"/>
</dbReference>
<dbReference type="Pfam" id="PF02518">
    <property type="entry name" value="HATPase_c"/>
    <property type="match status" value="1"/>
</dbReference>
<accession>A0A0F9MC81</accession>
<keyword evidence="3" id="KW-0597">Phosphoprotein</keyword>
<evidence type="ECO:0000259" key="7">
    <source>
        <dbReference type="PROSITE" id="PS50110"/>
    </source>
</evidence>
<comment type="caution">
    <text evidence="10">The sequence shown here is derived from an EMBL/GenBank/DDBJ whole genome shotgun (WGS) entry which is preliminary data.</text>
</comment>
<feature type="domain" description="Response regulatory" evidence="7">
    <location>
        <begin position="604"/>
        <end position="721"/>
    </location>
</feature>
<dbReference type="GO" id="GO:0000155">
    <property type="term" value="F:phosphorelay sensor kinase activity"/>
    <property type="evidence" value="ECO:0007669"/>
    <property type="project" value="InterPro"/>
</dbReference>
<dbReference type="SMART" id="SM00091">
    <property type="entry name" value="PAS"/>
    <property type="match status" value="1"/>
</dbReference>
<proteinExistence type="predicted"/>
<dbReference type="EMBL" id="LAZR01009171">
    <property type="protein sequence ID" value="KKM74250.1"/>
    <property type="molecule type" value="Genomic_DNA"/>
</dbReference>
<feature type="non-terminal residue" evidence="10">
    <location>
        <position position="770"/>
    </location>
</feature>
<dbReference type="Gene3D" id="3.30.450.20">
    <property type="entry name" value="PAS domain"/>
    <property type="match status" value="1"/>
</dbReference>
<dbReference type="NCBIfam" id="TIGR00229">
    <property type="entry name" value="sensory_box"/>
    <property type="match status" value="1"/>
</dbReference>
<dbReference type="InterPro" id="IPR000700">
    <property type="entry name" value="PAS-assoc_C"/>
</dbReference>
<dbReference type="SMART" id="SM00388">
    <property type="entry name" value="HisKA"/>
    <property type="match status" value="1"/>
</dbReference>
<dbReference type="CDD" id="cd00082">
    <property type="entry name" value="HisKA"/>
    <property type="match status" value="1"/>
</dbReference>
<dbReference type="SMART" id="SM00387">
    <property type="entry name" value="HATPase_c"/>
    <property type="match status" value="1"/>
</dbReference>